<dbReference type="PANTHER" id="PTHR48111">
    <property type="entry name" value="REGULATOR OF RPOS"/>
    <property type="match status" value="1"/>
</dbReference>
<name>A0A109RH77_9LACT</name>
<dbReference type="PROSITE" id="PS50110">
    <property type="entry name" value="RESPONSE_REGULATORY"/>
    <property type="match status" value="1"/>
</dbReference>
<keyword evidence="2" id="KW-0902">Two-component regulatory system</keyword>
<dbReference type="InterPro" id="IPR039420">
    <property type="entry name" value="WalR-like"/>
</dbReference>
<gene>
    <name evidence="6" type="ORF">AWM75_08355</name>
</gene>
<dbReference type="GO" id="GO:0005829">
    <property type="term" value="C:cytosol"/>
    <property type="evidence" value="ECO:0007669"/>
    <property type="project" value="TreeGrafter"/>
</dbReference>
<dbReference type="GO" id="GO:0032993">
    <property type="term" value="C:protein-DNA complex"/>
    <property type="evidence" value="ECO:0007669"/>
    <property type="project" value="TreeGrafter"/>
</dbReference>
<dbReference type="SUPFAM" id="SSF52172">
    <property type="entry name" value="CheY-like"/>
    <property type="match status" value="1"/>
</dbReference>
<dbReference type="InterPro" id="IPR001789">
    <property type="entry name" value="Sig_transdc_resp-reg_receiver"/>
</dbReference>
<evidence type="ECO:0000256" key="3">
    <source>
        <dbReference type="ARBA" id="ARBA00023015"/>
    </source>
</evidence>
<reference evidence="7" key="2">
    <citation type="submission" date="2016-01" db="EMBL/GenBank/DDBJ databases">
        <title>Six Aerococcus type strain genome sequencing and assembly using PacBio and Illumina Hiseq.</title>
        <authorList>
            <person name="Carkaci D."/>
            <person name="Dargis R."/>
            <person name="Nielsen X.C."/>
            <person name="Skovgaard O."/>
            <person name="Fuursted K."/>
            <person name="Christensen J.J."/>
        </authorList>
    </citation>
    <scope>NUCLEOTIDE SEQUENCE [LARGE SCALE GENOMIC DNA]</scope>
    <source>
        <strain evidence="7">CCUG42038B</strain>
    </source>
</reference>
<sequence length="185" mass="20917">MKRLVIIEDEEWIRKWLVYGVDYSQVGALVVGEASDGAEGLALIEESQPDIVLTDITMPIMSAFDMFQATDLDFQKIIISGYSDFENAKKAIQFGVVNFVTKPINEEELLASVAEAVKRASDEDRDQQAHSELLAGLLIKEDEIIKDLLAYIHDHYNEKLTMAIWQKRLVTVSLASIARSRKRSR</sequence>
<keyword evidence="7" id="KW-1185">Reference proteome</keyword>
<evidence type="ECO:0000256" key="4">
    <source>
        <dbReference type="ARBA" id="ARBA00023125"/>
    </source>
</evidence>
<dbReference type="STRING" id="128944.AWM75_08355"/>
<evidence type="ECO:0000256" key="1">
    <source>
        <dbReference type="ARBA" id="ARBA00022553"/>
    </source>
</evidence>
<dbReference type="SMART" id="SM00448">
    <property type="entry name" value="REC"/>
    <property type="match status" value="1"/>
</dbReference>
<reference evidence="6 7" key="1">
    <citation type="journal article" date="2016" name="Genome Announc.">
        <title>Complete Genome Sequences of Aerococcus christensenii CCUG 28831T, Aerococcus sanguinicola CCUG 43001T, Aerococcus urinae CCUG 36881T, Aerococcus urinaeequi CCUG 28094T, Aerococcus urinaehominis CCUG 42038 BT, and Aerococcus viridans CCUG 4311T.</title>
        <authorList>
            <person name="Carkaci D."/>
            <person name="Dargis R."/>
            <person name="Nielsen X.C."/>
            <person name="Skovgaard O."/>
            <person name="Fuursted K."/>
            <person name="Christensen J.J."/>
        </authorList>
    </citation>
    <scope>NUCLEOTIDE SEQUENCE [LARGE SCALE GENOMIC DNA]</scope>
    <source>
        <strain evidence="6 7">CCUG42038B</strain>
    </source>
</reference>
<evidence type="ECO:0000256" key="5">
    <source>
        <dbReference type="ARBA" id="ARBA00023163"/>
    </source>
</evidence>
<dbReference type="GO" id="GO:0000976">
    <property type="term" value="F:transcription cis-regulatory region binding"/>
    <property type="evidence" value="ECO:0007669"/>
    <property type="project" value="TreeGrafter"/>
</dbReference>
<dbReference type="KEGG" id="auh:AWM75_08355"/>
<keyword evidence="5" id="KW-0804">Transcription</keyword>
<dbReference type="PANTHER" id="PTHR48111:SF1">
    <property type="entry name" value="TWO-COMPONENT RESPONSE REGULATOR ORR33"/>
    <property type="match status" value="1"/>
</dbReference>
<evidence type="ECO:0000313" key="7">
    <source>
        <dbReference type="Proteomes" id="UP000062260"/>
    </source>
</evidence>
<protein>
    <submittedName>
        <fullName evidence="6">Uncharacterized protein</fullName>
    </submittedName>
</protein>
<evidence type="ECO:0000313" key="6">
    <source>
        <dbReference type="EMBL" id="AMB99981.1"/>
    </source>
</evidence>
<organism evidence="6 7">
    <name type="scientific">Aerococcus urinaehominis</name>
    <dbReference type="NCBI Taxonomy" id="128944"/>
    <lineage>
        <taxon>Bacteria</taxon>
        <taxon>Bacillati</taxon>
        <taxon>Bacillota</taxon>
        <taxon>Bacilli</taxon>
        <taxon>Lactobacillales</taxon>
        <taxon>Aerococcaceae</taxon>
        <taxon>Aerococcus</taxon>
    </lineage>
</organism>
<dbReference type="RefSeq" id="WP_067980755.1">
    <property type="nucleotide sequence ID" value="NZ_CP014163.1"/>
</dbReference>
<accession>A0A109RH77</accession>
<dbReference type="GO" id="GO:0006355">
    <property type="term" value="P:regulation of DNA-templated transcription"/>
    <property type="evidence" value="ECO:0007669"/>
    <property type="project" value="TreeGrafter"/>
</dbReference>
<dbReference type="Gene3D" id="3.40.50.2300">
    <property type="match status" value="1"/>
</dbReference>
<keyword evidence="4" id="KW-0238">DNA-binding</keyword>
<dbReference type="AlphaFoldDB" id="A0A109RH77"/>
<dbReference type="OrthoDB" id="9759232at2"/>
<dbReference type="Proteomes" id="UP000062260">
    <property type="component" value="Chromosome"/>
</dbReference>
<keyword evidence="3" id="KW-0805">Transcription regulation</keyword>
<proteinExistence type="predicted"/>
<keyword evidence="1" id="KW-0597">Phosphoprotein</keyword>
<evidence type="ECO:0000256" key="2">
    <source>
        <dbReference type="ARBA" id="ARBA00023012"/>
    </source>
</evidence>
<dbReference type="InterPro" id="IPR011006">
    <property type="entry name" value="CheY-like_superfamily"/>
</dbReference>
<dbReference type="Pfam" id="PF00072">
    <property type="entry name" value="Response_reg"/>
    <property type="match status" value="1"/>
</dbReference>
<dbReference type="GO" id="GO:0000156">
    <property type="term" value="F:phosphorelay response regulator activity"/>
    <property type="evidence" value="ECO:0007669"/>
    <property type="project" value="TreeGrafter"/>
</dbReference>
<dbReference type="CDD" id="cd17536">
    <property type="entry name" value="REC_YesN-like"/>
    <property type="match status" value="1"/>
</dbReference>
<dbReference type="EMBL" id="CP014163">
    <property type="protein sequence ID" value="AMB99981.1"/>
    <property type="molecule type" value="Genomic_DNA"/>
</dbReference>